<dbReference type="EC" id="6.3.2.2" evidence="5"/>
<gene>
    <name evidence="6" type="ORF">GPJ59_23020</name>
</gene>
<accession>A0ABS6ZDE1</accession>
<keyword evidence="1 5" id="KW-0436">Ligase</keyword>
<name>A0ABS6ZDE1_9ACTN</name>
<dbReference type="NCBIfam" id="TIGR02050">
    <property type="entry name" value="gshA_cyan_rel"/>
    <property type="match status" value="1"/>
</dbReference>
<keyword evidence="7" id="KW-1185">Reference proteome</keyword>
<comment type="catalytic activity">
    <reaction evidence="4 5">
        <text>L-cysteine + L-glutamate + ATP = gamma-L-glutamyl-L-cysteine + ADP + phosphate + H(+)</text>
        <dbReference type="Rhea" id="RHEA:13285"/>
        <dbReference type="ChEBI" id="CHEBI:15378"/>
        <dbReference type="ChEBI" id="CHEBI:29985"/>
        <dbReference type="ChEBI" id="CHEBI:30616"/>
        <dbReference type="ChEBI" id="CHEBI:35235"/>
        <dbReference type="ChEBI" id="CHEBI:43474"/>
        <dbReference type="ChEBI" id="CHEBI:58173"/>
        <dbReference type="ChEBI" id="CHEBI:456216"/>
        <dbReference type="EC" id="6.3.2.2"/>
    </reaction>
</comment>
<dbReference type="Gene3D" id="3.30.590.20">
    <property type="match status" value="1"/>
</dbReference>
<keyword evidence="2 5" id="KW-0547">Nucleotide-binding</keyword>
<evidence type="ECO:0000256" key="5">
    <source>
        <dbReference type="HAMAP-Rule" id="MF_01609"/>
    </source>
</evidence>
<dbReference type="InterPro" id="IPR014746">
    <property type="entry name" value="Gln_synth/guanido_kin_cat_dom"/>
</dbReference>
<dbReference type="PANTHER" id="PTHR36510">
    <property type="entry name" value="GLUTAMATE--CYSTEINE LIGASE 2-RELATED"/>
    <property type="match status" value="1"/>
</dbReference>
<reference evidence="6 7" key="1">
    <citation type="submission" date="2019-12" db="EMBL/GenBank/DDBJ databases">
        <title>Genome sequence of Streptomyces bambusae.</title>
        <authorList>
            <person name="Bansal K."/>
            <person name="Choksket S."/>
            <person name="Korpole S."/>
            <person name="Patil P.B."/>
        </authorList>
    </citation>
    <scope>NUCLEOTIDE SEQUENCE [LARGE SCALE GENOMIC DNA]</scope>
    <source>
        <strain evidence="6 7">SK60</strain>
    </source>
</reference>
<evidence type="ECO:0000256" key="3">
    <source>
        <dbReference type="ARBA" id="ARBA00022840"/>
    </source>
</evidence>
<dbReference type="Pfam" id="PF04107">
    <property type="entry name" value="GCS2"/>
    <property type="match status" value="1"/>
</dbReference>
<dbReference type="SUPFAM" id="SSF55931">
    <property type="entry name" value="Glutamine synthetase/guanido kinase"/>
    <property type="match status" value="1"/>
</dbReference>
<protein>
    <recommendedName>
        <fullName evidence="5">Putative glutamate--cysteine ligase 2</fullName>
        <ecNumber evidence="5">6.3.2.2</ecNumber>
    </recommendedName>
    <alternativeName>
        <fullName evidence="5">Gamma-glutamylcysteine synthetase 2</fullName>
        <shortName evidence="5">GCS 2</shortName>
        <shortName evidence="5">Gamma-GCS 2</shortName>
    </alternativeName>
</protein>
<dbReference type="RefSeq" id="WP_219669422.1">
    <property type="nucleotide sequence ID" value="NZ_WTFF01000182.1"/>
</dbReference>
<dbReference type="EMBL" id="WTFF01000182">
    <property type="protein sequence ID" value="MBW5484670.1"/>
    <property type="molecule type" value="Genomic_DNA"/>
</dbReference>
<organism evidence="6 7">
    <name type="scientific">Streptomyces bambusae</name>
    <dbReference type="NCBI Taxonomy" id="1550616"/>
    <lineage>
        <taxon>Bacteria</taxon>
        <taxon>Bacillati</taxon>
        <taxon>Actinomycetota</taxon>
        <taxon>Actinomycetes</taxon>
        <taxon>Kitasatosporales</taxon>
        <taxon>Streptomycetaceae</taxon>
        <taxon>Streptomyces</taxon>
    </lineage>
</organism>
<dbReference type="InterPro" id="IPR006336">
    <property type="entry name" value="GCS2"/>
</dbReference>
<proteinExistence type="inferred from homology"/>
<dbReference type="GO" id="GO:0016874">
    <property type="term" value="F:ligase activity"/>
    <property type="evidence" value="ECO:0007669"/>
    <property type="project" value="UniProtKB-KW"/>
</dbReference>
<dbReference type="Proteomes" id="UP000812013">
    <property type="component" value="Unassembled WGS sequence"/>
</dbReference>
<evidence type="ECO:0000256" key="2">
    <source>
        <dbReference type="ARBA" id="ARBA00022741"/>
    </source>
</evidence>
<dbReference type="InterPro" id="IPR050141">
    <property type="entry name" value="GCL_type2/YbdK_subfam"/>
</dbReference>
<sequence length="363" mass="39227">MITLGVEEEFLLVDSVSGLPVPLAGKVRTAAGLQATLDQGEVQSELLQAQVEVATPVCGDLAEVAGHLLRLRHALRPAAESFGCRIAACGAAPIRTAAPVPVTESPRYLTLRAQAPQLVAEQLINGMHVHVGVPDRATAVSVMGRIRVWLPTLLALSANSPFWDGRDTGFASWRTMIFGRWPVSGPPPRFESLADHDDRVRALLASEVIVDTGQIYWQARLSDHYPTIEIRCADVQLRTEDAVMIAGIARALVATALREVEADVPLPRCPPELLRLADWQAARYGLSGKLLGPDGRPLSTREVLHGLLDHIAPALTDSGDTDLVVSRINRLLRHGTGADRQRRAHKEGGSRAVVELITTETMA</sequence>
<dbReference type="InterPro" id="IPR011793">
    <property type="entry name" value="YbdK"/>
</dbReference>
<comment type="caution">
    <text evidence="6">The sequence shown here is derived from an EMBL/GenBank/DDBJ whole genome shotgun (WGS) entry which is preliminary data.</text>
</comment>
<evidence type="ECO:0000313" key="6">
    <source>
        <dbReference type="EMBL" id="MBW5484670.1"/>
    </source>
</evidence>
<dbReference type="NCBIfam" id="NF010041">
    <property type="entry name" value="PRK13517.1-1"/>
    <property type="match status" value="1"/>
</dbReference>
<comment type="similarity">
    <text evidence="5">Belongs to the glutamate--cysteine ligase type 2 family. YbdK subfamily.</text>
</comment>
<keyword evidence="3 5" id="KW-0067">ATP-binding</keyword>
<evidence type="ECO:0000256" key="4">
    <source>
        <dbReference type="ARBA" id="ARBA00048819"/>
    </source>
</evidence>
<evidence type="ECO:0000256" key="1">
    <source>
        <dbReference type="ARBA" id="ARBA00022598"/>
    </source>
</evidence>
<comment type="function">
    <text evidence="5">ATP-dependent carboxylate-amine ligase which exhibits weak glutamate--cysteine ligase activity.</text>
</comment>
<evidence type="ECO:0000313" key="7">
    <source>
        <dbReference type="Proteomes" id="UP000812013"/>
    </source>
</evidence>
<dbReference type="HAMAP" id="MF_01609">
    <property type="entry name" value="Glu_cys_ligase_2"/>
    <property type="match status" value="1"/>
</dbReference>
<dbReference type="PANTHER" id="PTHR36510:SF1">
    <property type="entry name" value="GLUTAMATE--CYSTEINE LIGASE 2-RELATED"/>
    <property type="match status" value="1"/>
</dbReference>